<evidence type="ECO:0000256" key="4">
    <source>
        <dbReference type="ARBA" id="ARBA00022679"/>
    </source>
</evidence>
<keyword evidence="5 11" id="KW-0812">Transmembrane</keyword>
<keyword evidence="8" id="KW-0443">Lipid metabolism</keyword>
<keyword evidence="9 11" id="KW-0472">Membrane</keyword>
<evidence type="ECO:0000256" key="1">
    <source>
        <dbReference type="ARBA" id="ARBA00004477"/>
    </source>
</evidence>
<name>A0A6G6C3Q7_TRINI</name>
<evidence type="ECO:0000256" key="2">
    <source>
        <dbReference type="ARBA" id="ARBA00005420"/>
    </source>
</evidence>
<evidence type="ECO:0000256" key="3">
    <source>
        <dbReference type="ARBA" id="ARBA00022516"/>
    </source>
</evidence>
<dbReference type="RefSeq" id="XP_026737295.1">
    <property type="nucleotide sequence ID" value="XM_026881494.1"/>
</dbReference>
<accession>A0A6G6C3Q7</accession>
<evidence type="ECO:0000313" key="14">
    <source>
        <dbReference type="RefSeq" id="XP_026737295.1"/>
    </source>
</evidence>
<evidence type="ECO:0000313" key="12">
    <source>
        <dbReference type="EMBL" id="QID75634.1"/>
    </source>
</evidence>
<comment type="similarity">
    <text evidence="2 11">Belongs to the diacylglycerol acyltransferase family.</text>
</comment>
<dbReference type="PANTHER" id="PTHR12317">
    <property type="entry name" value="DIACYLGLYCEROL O-ACYLTRANSFERASE"/>
    <property type="match status" value="1"/>
</dbReference>
<keyword evidence="3" id="KW-0444">Lipid biosynthesis</keyword>
<comment type="subcellular location">
    <subcellularLocation>
        <location evidence="1 11">Endoplasmic reticulum membrane</location>
        <topology evidence="1 11">Multi-pass membrane protein</topology>
    </subcellularLocation>
</comment>
<evidence type="ECO:0000256" key="8">
    <source>
        <dbReference type="ARBA" id="ARBA00023098"/>
    </source>
</evidence>
<dbReference type="CDD" id="cd07987">
    <property type="entry name" value="LPLAT_MGAT-like"/>
    <property type="match status" value="1"/>
</dbReference>
<keyword evidence="13" id="KW-1185">Reference proteome</keyword>
<dbReference type="GeneID" id="113500638"/>
<dbReference type="PANTHER" id="PTHR12317:SF79">
    <property type="entry name" value="ACYLTRANSFERASE"/>
    <property type="match status" value="1"/>
</dbReference>
<dbReference type="GO" id="GO:0019432">
    <property type="term" value="P:triglyceride biosynthetic process"/>
    <property type="evidence" value="ECO:0007669"/>
    <property type="project" value="TreeGrafter"/>
</dbReference>
<evidence type="ECO:0000256" key="10">
    <source>
        <dbReference type="ARBA" id="ARBA00023315"/>
    </source>
</evidence>
<dbReference type="OrthoDB" id="264532at2759"/>
<evidence type="ECO:0000313" key="13">
    <source>
        <dbReference type="Proteomes" id="UP000322000"/>
    </source>
</evidence>
<evidence type="ECO:0000256" key="5">
    <source>
        <dbReference type="ARBA" id="ARBA00022692"/>
    </source>
</evidence>
<dbReference type="Pfam" id="PF03982">
    <property type="entry name" value="DAGAT"/>
    <property type="match status" value="1"/>
</dbReference>
<protein>
    <recommendedName>
        <fullName evidence="11">Acyltransferase</fullName>
        <ecNumber evidence="11">2.3.1.-</ecNumber>
    </recommendedName>
</protein>
<gene>
    <name evidence="14 15" type="primary">LOC113500638</name>
</gene>
<organism evidence="12">
    <name type="scientific">Trichoplusia ni</name>
    <name type="common">Cabbage looper</name>
    <dbReference type="NCBI Taxonomy" id="7111"/>
    <lineage>
        <taxon>Eukaryota</taxon>
        <taxon>Metazoa</taxon>
        <taxon>Ecdysozoa</taxon>
        <taxon>Arthropoda</taxon>
        <taxon>Hexapoda</taxon>
        <taxon>Insecta</taxon>
        <taxon>Pterygota</taxon>
        <taxon>Neoptera</taxon>
        <taxon>Endopterygota</taxon>
        <taxon>Lepidoptera</taxon>
        <taxon>Glossata</taxon>
        <taxon>Ditrysia</taxon>
        <taxon>Noctuoidea</taxon>
        <taxon>Noctuidae</taxon>
        <taxon>Plusiinae</taxon>
        <taxon>Trichoplusia</taxon>
    </lineage>
</organism>
<dbReference type="InterPro" id="IPR007130">
    <property type="entry name" value="DAGAT"/>
</dbReference>
<evidence type="ECO:0000256" key="6">
    <source>
        <dbReference type="ARBA" id="ARBA00022824"/>
    </source>
</evidence>
<dbReference type="EC" id="2.3.1.-" evidence="11"/>
<sequence length="358" mass="40501">MEHVLCVVKTLSKGFSQISDLLGIQWAPMNIPMSRRLQTLAAFFWIYLILFGEALSIYLFIQLVYSRFWWAGILYGVWMLNDIEICNRGGRASEWVRNWTWWYCLRDYFPIKLVKTVDLDPSKNYLFACFPHGVLSLGAFGNFCTNATGFQKLFPGMTCHLITLGGHFLVPFFRDLALALGVCSSSQESLMHLLDSQKYQGNCASMIIGGAAEALDAHPKEYKVILSRRKGFIRVAMKTGASLVPVFSFGETDLFHPPSNPENSLLRRVQEKVRQLTGVSPMFPLGRGVFQYSYGVLPIRSPVTTVVGAPLEVKKNLEPTSEEIDAVHAEFSERLATLFETEKVKYLKYHEEAKLVVT</sequence>
<dbReference type="GO" id="GO:0005789">
    <property type="term" value="C:endoplasmic reticulum membrane"/>
    <property type="evidence" value="ECO:0007669"/>
    <property type="project" value="UniProtKB-SubCell"/>
</dbReference>
<evidence type="ECO:0000256" key="9">
    <source>
        <dbReference type="ARBA" id="ARBA00023136"/>
    </source>
</evidence>
<keyword evidence="6 11" id="KW-0256">Endoplasmic reticulum</keyword>
<reference evidence="14 15" key="2">
    <citation type="submission" date="2025-04" db="UniProtKB">
        <authorList>
            <consortium name="RefSeq"/>
        </authorList>
    </citation>
    <scope>IDENTIFICATION</scope>
</reference>
<evidence type="ECO:0000256" key="11">
    <source>
        <dbReference type="RuleBase" id="RU367023"/>
    </source>
</evidence>
<proteinExistence type="evidence at transcript level"/>
<keyword evidence="4 11" id="KW-0808">Transferase</keyword>
<dbReference type="RefSeq" id="XP_026737296.1">
    <property type="nucleotide sequence ID" value="XM_026881495.1"/>
</dbReference>
<dbReference type="KEGG" id="tnl:113500638"/>
<dbReference type="GO" id="GO:0004144">
    <property type="term" value="F:diacylglycerol O-acyltransferase activity"/>
    <property type="evidence" value="ECO:0007669"/>
    <property type="project" value="TreeGrafter"/>
</dbReference>
<keyword evidence="10" id="KW-0012">Acyltransferase</keyword>
<comment type="caution">
    <text evidence="11">Lacks conserved residue(s) required for the propagation of feature annotation.</text>
</comment>
<dbReference type="AlphaFoldDB" id="A0A6G6C3Q7"/>
<dbReference type="Proteomes" id="UP000322000">
    <property type="component" value="Chromosome 14"/>
</dbReference>
<dbReference type="EMBL" id="MN164616">
    <property type="protein sequence ID" value="QID75634.1"/>
    <property type="molecule type" value="mRNA"/>
</dbReference>
<keyword evidence="7 11" id="KW-1133">Transmembrane helix</keyword>
<reference evidence="12" key="1">
    <citation type="submission" date="2019-07" db="EMBL/GenBank/DDBJ databases">
        <title>Identification of an acetyltransferase in cabbage looper, Trichoplusia ni.</title>
        <authorList>
            <person name="Dou X."/>
        </authorList>
    </citation>
    <scope>NUCLEOTIDE SEQUENCE</scope>
    <source>
        <tissue evidence="12">Pheromone gland</tissue>
    </source>
</reference>
<evidence type="ECO:0000313" key="15">
    <source>
        <dbReference type="RefSeq" id="XP_026737296.1"/>
    </source>
</evidence>
<evidence type="ECO:0000256" key="7">
    <source>
        <dbReference type="ARBA" id="ARBA00022989"/>
    </source>
</evidence>
<feature type="transmembrane region" description="Helical" evidence="11">
    <location>
        <begin position="39"/>
        <end position="61"/>
    </location>
</feature>